<feature type="transmembrane region" description="Helical" evidence="1">
    <location>
        <begin position="210"/>
        <end position="229"/>
    </location>
</feature>
<feature type="transmembrane region" description="Helical" evidence="1">
    <location>
        <begin position="287"/>
        <end position="304"/>
    </location>
</feature>
<sequence>MAVGRRQEMHEPAGLPDESLPVCVNCGAPLAGAFCAQCGERRLQPGEHTLGHIVAEWFEAFSHGEGRLLASLRMLMSKPGELTCEYFRGRRVPYARPVALFFAVNLLFFVLGTVRTFTTPLYFQMNTQPLAQTKQALVLKKALGEKASATDRVETMGDYSALYESLKAEVDAGRPSTTAEVAKRVATSRHPAELKALQRYEQRFDEHTEALSRALLVVLVPMLAGLLWLTLAPLHRGLPELAIFATHLWSGLLLVLLLFGWLLTGVVHLSRWLSAGRVPAVFQNDNFASIAIGALLMVYVYRALRRYFEFPRVGCAVLTAWMLAGLYLSLQLYRLMLFYVTVYVMHG</sequence>
<keyword evidence="3" id="KW-1185">Reference proteome</keyword>
<comment type="caution">
    <text evidence="2">The sequence shown here is derived from an EMBL/GenBank/DDBJ whole genome shotgun (WGS) entry which is preliminary data.</text>
</comment>
<dbReference type="EMBL" id="RCZO01000001">
    <property type="protein sequence ID" value="TPG11479.1"/>
    <property type="molecule type" value="Genomic_DNA"/>
</dbReference>
<keyword evidence="1" id="KW-1133">Transmembrane helix</keyword>
<dbReference type="Pfam" id="PF12412">
    <property type="entry name" value="DUF3667"/>
    <property type="match status" value="1"/>
</dbReference>
<proteinExistence type="predicted"/>
<evidence type="ECO:0000256" key="1">
    <source>
        <dbReference type="SAM" id="Phobius"/>
    </source>
</evidence>
<keyword evidence="1" id="KW-0812">Transmembrane</keyword>
<feature type="transmembrane region" description="Helical" evidence="1">
    <location>
        <begin position="316"/>
        <end position="340"/>
    </location>
</feature>
<name>A0A502CHF9_9GAMM</name>
<feature type="transmembrane region" description="Helical" evidence="1">
    <location>
        <begin position="98"/>
        <end position="117"/>
    </location>
</feature>
<organism evidence="2 3">
    <name type="scientific">Rhodanobacter glycinis</name>
    <dbReference type="NCBI Taxonomy" id="582702"/>
    <lineage>
        <taxon>Bacteria</taxon>
        <taxon>Pseudomonadati</taxon>
        <taxon>Pseudomonadota</taxon>
        <taxon>Gammaproteobacteria</taxon>
        <taxon>Lysobacterales</taxon>
        <taxon>Rhodanobacteraceae</taxon>
        <taxon>Rhodanobacter</taxon>
    </lineage>
</organism>
<dbReference type="AlphaFoldDB" id="A0A502CHF9"/>
<evidence type="ECO:0000313" key="2">
    <source>
        <dbReference type="EMBL" id="TPG11479.1"/>
    </source>
</evidence>
<protein>
    <submittedName>
        <fullName evidence="2">DUF3667 domain-containing protein</fullName>
    </submittedName>
</protein>
<dbReference type="InterPro" id="IPR022134">
    <property type="entry name" value="DUF3667"/>
</dbReference>
<feature type="transmembrane region" description="Helical" evidence="1">
    <location>
        <begin position="241"/>
        <end position="267"/>
    </location>
</feature>
<reference evidence="2 3" key="1">
    <citation type="journal article" date="2019" name="Environ. Microbiol.">
        <title>Species interactions and distinct microbial communities in high Arctic permafrost affected cryosols are associated with the CH4 and CO2 gas fluxes.</title>
        <authorList>
            <person name="Altshuler I."/>
            <person name="Hamel J."/>
            <person name="Turney S."/>
            <person name="Magnuson E."/>
            <person name="Levesque R."/>
            <person name="Greer C."/>
            <person name="Whyte L.G."/>
        </authorList>
    </citation>
    <scope>NUCLEOTIDE SEQUENCE [LARGE SCALE GENOMIC DNA]</scope>
    <source>
        <strain evidence="2 3">S13Y</strain>
    </source>
</reference>
<dbReference type="Proteomes" id="UP000319486">
    <property type="component" value="Unassembled WGS sequence"/>
</dbReference>
<accession>A0A502CHF9</accession>
<keyword evidence="1" id="KW-0472">Membrane</keyword>
<evidence type="ECO:0000313" key="3">
    <source>
        <dbReference type="Proteomes" id="UP000319486"/>
    </source>
</evidence>
<gene>
    <name evidence="2" type="ORF">EAH88_02885</name>
</gene>